<proteinExistence type="predicted"/>
<gene>
    <name evidence="5" type="ORF">DDY73_07840</name>
</gene>
<dbReference type="SUPFAM" id="SSF53474">
    <property type="entry name" value="alpha/beta-Hydrolases"/>
    <property type="match status" value="1"/>
</dbReference>
<dbReference type="Proteomes" id="UP000262954">
    <property type="component" value="Unassembled WGS sequence"/>
</dbReference>
<protein>
    <submittedName>
        <fullName evidence="5">S9 family peptidase</fullName>
    </submittedName>
</protein>
<dbReference type="Pfam" id="PF00326">
    <property type="entry name" value="Peptidase_S9"/>
    <property type="match status" value="1"/>
</dbReference>
<dbReference type="AlphaFoldDB" id="A0A354M315"/>
<feature type="domain" description="Peptidase S9 prolyl oligopeptidase catalytic" evidence="3">
    <location>
        <begin position="527"/>
        <end position="723"/>
    </location>
</feature>
<dbReference type="InterPro" id="IPR002469">
    <property type="entry name" value="Peptidase_S9B_N"/>
</dbReference>
<evidence type="ECO:0000259" key="4">
    <source>
        <dbReference type="Pfam" id="PF00930"/>
    </source>
</evidence>
<feature type="chain" id="PRO_5016840410" evidence="2">
    <location>
        <begin position="20"/>
        <end position="723"/>
    </location>
</feature>
<dbReference type="SUPFAM" id="SSF82171">
    <property type="entry name" value="DPP6 N-terminal domain-like"/>
    <property type="match status" value="1"/>
</dbReference>
<dbReference type="Gene3D" id="3.40.50.1820">
    <property type="entry name" value="alpha/beta hydrolase"/>
    <property type="match status" value="1"/>
</dbReference>
<dbReference type="PANTHER" id="PTHR11731">
    <property type="entry name" value="PROTEASE FAMILY S9B,C DIPEPTIDYL-PEPTIDASE IV-RELATED"/>
    <property type="match status" value="1"/>
</dbReference>
<feature type="domain" description="Dipeptidylpeptidase IV N-terminal" evidence="4">
    <location>
        <begin position="94"/>
        <end position="444"/>
    </location>
</feature>
<feature type="signal peptide" evidence="2">
    <location>
        <begin position="1"/>
        <end position="19"/>
    </location>
</feature>
<dbReference type="InterPro" id="IPR001375">
    <property type="entry name" value="Peptidase_S9_cat"/>
</dbReference>
<dbReference type="FunFam" id="3.40.50.1820:FF:000003">
    <property type="entry name" value="Dipeptidyl peptidase 4"/>
    <property type="match status" value="1"/>
</dbReference>
<sequence>MKKVIYVALLCFCAQSGFSAHTFDLKSIVSGEYQTKRVPAFLPMNDGEHYTQRSKDKTMIIKYSYKTGQAVDTLFNVASARECPFKTFDGYSMSADEKKILLYADAEPVYRRSFKAVYYTFEIRRNLVKPLSDKPGKQQIATFSPNGRMVAFVRDNNIYLKKLDYGTESTITSDGVKNKILNGIPDWVYEEEFSVVSTLSWSPDNTTLAFVKTDETDVPEYSIQMFEGECPSLTPYAYYPGEFVYKYPVAGTKNSKVAVFTYTVETRAVKKMNVPVDEDSYIPRIRFTQNPDQLAVMTFNRNQNDFRMFLTNPKSGVSKLLIQDKNETWIDPDIMDYITFYPSGFIFASEKSGFRHLYHYNMSGTLIRQITRGNWDVTAYYGQDAKGYYYYESAAESPLCRAVYRVDNKGNIVKISTQKGYNQAHFNPACTYFVNEYSNAVTPPVVTVHNSQGKQLRIIEENSKLKNLPFSRKEFFTFKNESGEILNGYIMKPENFISGKKYPVVMVQYSGPGSQMVLDKWAAIDWTQYLTDNGYIVACVDGRGTGGRGTAFSRSIYCKMGILEAQDQIAAARYLGSLGYVDSSNIAIWGWSFGGYTTLMSMSMSSGVFKSGVAIAPVTDWRYYDTVYTERYMRTPQENNDGYIQTSPLKKAADLDGKLLIISGTADDNVHYLNTLQYSEALVQANKQFEMQIYTNRNHSIYGCNTRYHLYTRVYDFLQRNLK</sequence>
<dbReference type="Gene3D" id="2.140.10.30">
    <property type="entry name" value="Dipeptidylpeptidase IV, N-terminal domain"/>
    <property type="match status" value="1"/>
</dbReference>
<accession>A0A354M315</accession>
<dbReference type="EMBL" id="DNWC01000099">
    <property type="protein sequence ID" value="HBJ08904.1"/>
    <property type="molecule type" value="Genomic_DNA"/>
</dbReference>
<evidence type="ECO:0000313" key="6">
    <source>
        <dbReference type="Proteomes" id="UP000262954"/>
    </source>
</evidence>
<dbReference type="RefSeq" id="WP_022390137.1">
    <property type="nucleotide sequence ID" value="NZ_CAUAJF010000079.1"/>
</dbReference>
<keyword evidence="1" id="KW-0325">Glycoprotein</keyword>
<evidence type="ECO:0000259" key="3">
    <source>
        <dbReference type="Pfam" id="PF00326"/>
    </source>
</evidence>
<name>A0A354M315_9BACT</name>
<keyword evidence="2" id="KW-0732">Signal</keyword>
<evidence type="ECO:0000313" key="5">
    <source>
        <dbReference type="EMBL" id="HBJ08904.1"/>
    </source>
</evidence>
<dbReference type="GO" id="GO:0006508">
    <property type="term" value="P:proteolysis"/>
    <property type="evidence" value="ECO:0007669"/>
    <property type="project" value="InterPro"/>
</dbReference>
<dbReference type="Pfam" id="PF00930">
    <property type="entry name" value="DPPIV_N"/>
    <property type="match status" value="1"/>
</dbReference>
<dbReference type="GO" id="GO:0008239">
    <property type="term" value="F:dipeptidyl-peptidase activity"/>
    <property type="evidence" value="ECO:0007669"/>
    <property type="project" value="TreeGrafter"/>
</dbReference>
<evidence type="ECO:0000256" key="1">
    <source>
        <dbReference type="ARBA" id="ARBA00023180"/>
    </source>
</evidence>
<organism evidence="5 6">
    <name type="scientific">Coprobacter fastidiosus</name>
    <dbReference type="NCBI Taxonomy" id="1099853"/>
    <lineage>
        <taxon>Bacteria</taxon>
        <taxon>Pseudomonadati</taxon>
        <taxon>Bacteroidota</taxon>
        <taxon>Bacteroidia</taxon>
        <taxon>Bacteroidales</taxon>
        <taxon>Barnesiellaceae</taxon>
        <taxon>Coprobacter</taxon>
    </lineage>
</organism>
<dbReference type="InterPro" id="IPR029058">
    <property type="entry name" value="AB_hydrolase_fold"/>
</dbReference>
<dbReference type="InterPro" id="IPR050278">
    <property type="entry name" value="Serine_Prot_S9B/DPPIV"/>
</dbReference>
<evidence type="ECO:0000256" key="2">
    <source>
        <dbReference type="SAM" id="SignalP"/>
    </source>
</evidence>
<dbReference type="GO" id="GO:0008236">
    <property type="term" value="F:serine-type peptidase activity"/>
    <property type="evidence" value="ECO:0007669"/>
    <property type="project" value="InterPro"/>
</dbReference>
<dbReference type="PANTHER" id="PTHR11731:SF193">
    <property type="entry name" value="DIPEPTIDYL PEPTIDASE 9"/>
    <property type="match status" value="1"/>
</dbReference>
<comment type="caution">
    <text evidence="5">The sequence shown here is derived from an EMBL/GenBank/DDBJ whole genome shotgun (WGS) entry which is preliminary data.</text>
</comment>
<reference evidence="5 6" key="1">
    <citation type="journal article" date="2018" name="Nat. Biotechnol.">
        <title>A standardized bacterial taxonomy based on genome phylogeny substantially revises the tree of life.</title>
        <authorList>
            <person name="Parks D.H."/>
            <person name="Chuvochina M."/>
            <person name="Waite D.W."/>
            <person name="Rinke C."/>
            <person name="Skarshewski A."/>
            <person name="Chaumeil P.A."/>
            <person name="Hugenholtz P."/>
        </authorList>
    </citation>
    <scope>NUCLEOTIDE SEQUENCE [LARGE SCALE GENOMIC DNA]</scope>
    <source>
        <strain evidence="5">UBA11482</strain>
    </source>
</reference>